<evidence type="ECO:0000256" key="9">
    <source>
        <dbReference type="ARBA" id="ARBA00048988"/>
    </source>
</evidence>
<keyword evidence="15" id="KW-1185">Reference proteome</keyword>
<dbReference type="PROSITE" id="PS51198">
    <property type="entry name" value="UVRD_HELICASE_ATP_BIND"/>
    <property type="match status" value="1"/>
</dbReference>
<name>A0A167BZ03_9ASCO</name>
<evidence type="ECO:0000256" key="6">
    <source>
        <dbReference type="ARBA" id="ARBA00023235"/>
    </source>
</evidence>
<dbReference type="GO" id="GO:0003677">
    <property type="term" value="F:DNA binding"/>
    <property type="evidence" value="ECO:0007669"/>
    <property type="project" value="InterPro"/>
</dbReference>
<dbReference type="OrthoDB" id="1470711at2759"/>
<evidence type="ECO:0000256" key="8">
    <source>
        <dbReference type="ARBA" id="ARBA00034808"/>
    </source>
</evidence>
<evidence type="ECO:0000256" key="10">
    <source>
        <dbReference type="PROSITE-ProRule" id="PRU00560"/>
    </source>
</evidence>
<keyword evidence="2 10" id="KW-0547">Nucleotide-binding</keyword>
<evidence type="ECO:0000256" key="3">
    <source>
        <dbReference type="ARBA" id="ARBA00022801"/>
    </source>
</evidence>
<evidence type="ECO:0000259" key="12">
    <source>
        <dbReference type="PROSITE" id="PS51198"/>
    </source>
</evidence>
<comment type="similarity">
    <text evidence="1">Belongs to the helicase family. UvrD subfamily.</text>
</comment>
<dbReference type="GO" id="GO:0005634">
    <property type="term" value="C:nucleus"/>
    <property type="evidence" value="ECO:0007669"/>
    <property type="project" value="TreeGrafter"/>
</dbReference>
<dbReference type="PROSITE" id="PS51217">
    <property type="entry name" value="UVRD_HELICASE_CTER"/>
    <property type="match status" value="1"/>
</dbReference>
<dbReference type="GO" id="GO:0043138">
    <property type="term" value="F:3'-5' DNA helicase activity"/>
    <property type="evidence" value="ECO:0007669"/>
    <property type="project" value="UniProtKB-EC"/>
</dbReference>
<evidence type="ECO:0000256" key="1">
    <source>
        <dbReference type="ARBA" id="ARBA00009922"/>
    </source>
</evidence>
<dbReference type="GO" id="GO:0000725">
    <property type="term" value="P:recombinational repair"/>
    <property type="evidence" value="ECO:0007669"/>
    <property type="project" value="TreeGrafter"/>
</dbReference>
<dbReference type="SUPFAM" id="SSF52540">
    <property type="entry name" value="P-loop containing nucleoside triphosphate hydrolases"/>
    <property type="match status" value="1"/>
</dbReference>
<dbReference type="Proteomes" id="UP000189580">
    <property type="component" value="Chromosome c"/>
</dbReference>
<feature type="region of interest" description="Disordered" evidence="11">
    <location>
        <begin position="624"/>
        <end position="647"/>
    </location>
</feature>
<keyword evidence="3 10" id="KW-0378">Hydrolase</keyword>
<dbReference type="InterPro" id="IPR014017">
    <property type="entry name" value="DNA_helicase_UvrD-like_C"/>
</dbReference>
<keyword evidence="5 10" id="KW-0067">ATP-binding</keyword>
<dbReference type="GeneID" id="30035854"/>
<feature type="compositionally biased region" description="Pro residues" evidence="11">
    <location>
        <begin position="638"/>
        <end position="647"/>
    </location>
</feature>
<dbReference type="InterPro" id="IPR000212">
    <property type="entry name" value="DNA_helicase_UvrD/REP"/>
</dbReference>
<dbReference type="EMBL" id="CP014500">
    <property type="protein sequence ID" value="ANB11000.1"/>
    <property type="molecule type" value="Genomic_DNA"/>
</dbReference>
<evidence type="ECO:0000256" key="5">
    <source>
        <dbReference type="ARBA" id="ARBA00022840"/>
    </source>
</evidence>
<dbReference type="KEGG" id="slb:AWJ20_3794"/>
<feature type="domain" description="UvrD-like helicase C-terminal" evidence="13">
    <location>
        <begin position="311"/>
        <end position="593"/>
    </location>
</feature>
<gene>
    <name evidence="14" type="primary">SRS2</name>
    <name evidence="14" type="ORF">AWJ20_3794</name>
</gene>
<keyword evidence="6" id="KW-0413">Isomerase</keyword>
<proteinExistence type="inferred from homology"/>
<evidence type="ECO:0000259" key="13">
    <source>
        <dbReference type="PROSITE" id="PS51217"/>
    </source>
</evidence>
<dbReference type="PANTHER" id="PTHR11070:SF46">
    <property type="entry name" value="ATP-DEPENDENT DNA HELICASE HMI1, MITOCHONDRIAL"/>
    <property type="match status" value="1"/>
</dbReference>
<comment type="catalytic activity">
    <reaction evidence="7">
        <text>Couples ATP hydrolysis with the unwinding of duplex DNA by translocating in the 3'-5' direction.</text>
        <dbReference type="EC" id="5.6.2.4"/>
    </reaction>
</comment>
<dbReference type="Gene3D" id="1.10.486.10">
    <property type="entry name" value="PCRA, domain 4"/>
    <property type="match status" value="1"/>
</dbReference>
<feature type="compositionally biased region" description="Low complexity" evidence="11">
    <location>
        <begin position="625"/>
        <end position="636"/>
    </location>
</feature>
<dbReference type="InterPro" id="IPR014016">
    <property type="entry name" value="UvrD-like_ATP-bd"/>
</dbReference>
<dbReference type="InterPro" id="IPR027417">
    <property type="entry name" value="P-loop_NTPase"/>
</dbReference>
<evidence type="ECO:0000313" key="14">
    <source>
        <dbReference type="EMBL" id="ANB11000.1"/>
    </source>
</evidence>
<dbReference type="Pfam" id="PF13361">
    <property type="entry name" value="UvrD_C"/>
    <property type="match status" value="1"/>
</dbReference>
<dbReference type="InterPro" id="IPR013986">
    <property type="entry name" value="DExx_box_DNA_helicase_dom_sf"/>
</dbReference>
<feature type="binding site" evidence="10">
    <location>
        <begin position="57"/>
        <end position="64"/>
    </location>
    <ligand>
        <name>ATP</name>
        <dbReference type="ChEBI" id="CHEBI:30616"/>
    </ligand>
</feature>
<dbReference type="Gene3D" id="1.10.10.160">
    <property type="match status" value="1"/>
</dbReference>
<dbReference type="CDD" id="cd17932">
    <property type="entry name" value="DEXQc_UvrD"/>
    <property type="match status" value="1"/>
</dbReference>
<evidence type="ECO:0000256" key="2">
    <source>
        <dbReference type="ARBA" id="ARBA00022741"/>
    </source>
</evidence>
<dbReference type="RefSeq" id="XP_018733477.1">
    <property type="nucleotide sequence ID" value="XM_018880825.1"/>
</dbReference>
<dbReference type="Pfam" id="PF00580">
    <property type="entry name" value="UvrD-helicase"/>
    <property type="match status" value="1"/>
</dbReference>
<feature type="domain" description="UvrD-like helicase ATP-binding" evidence="12">
    <location>
        <begin position="36"/>
        <end position="310"/>
    </location>
</feature>
<comment type="catalytic activity">
    <reaction evidence="9">
        <text>ATP + H2O = ADP + phosphate + H(+)</text>
        <dbReference type="Rhea" id="RHEA:13065"/>
        <dbReference type="ChEBI" id="CHEBI:15377"/>
        <dbReference type="ChEBI" id="CHEBI:15378"/>
        <dbReference type="ChEBI" id="CHEBI:30616"/>
        <dbReference type="ChEBI" id="CHEBI:43474"/>
        <dbReference type="ChEBI" id="CHEBI:456216"/>
        <dbReference type="EC" id="5.6.2.4"/>
    </reaction>
</comment>
<accession>A0A167BZ03</accession>
<organism evidence="14 15">
    <name type="scientific">Sugiyamaella lignohabitans</name>
    <dbReference type="NCBI Taxonomy" id="796027"/>
    <lineage>
        <taxon>Eukaryota</taxon>
        <taxon>Fungi</taxon>
        <taxon>Dikarya</taxon>
        <taxon>Ascomycota</taxon>
        <taxon>Saccharomycotina</taxon>
        <taxon>Dipodascomycetes</taxon>
        <taxon>Dipodascales</taxon>
        <taxon>Trichomonascaceae</taxon>
        <taxon>Sugiyamaella</taxon>
    </lineage>
</organism>
<sequence length="647" mass="72374">MSEQDPGDASLAGGAIGYDLISGQALESKAWGIEEDLNDQQLRAVQLPVDANIQVIAGPGTGKTKTLVNRLLYILTEYNVPPEKVLVLTFTNRAIHIFRESLFKLAPAIAPQVEIHTFHSYCQSLISDHWEEVGLRPGWTVADDMDQEYILTEVIKETVGSHTTAREFRVLSNKLHTYKRSLLNKSAKRDSKLDEILTKYETRLAGCNMLDYDGILKLGYRLAEKYSKAPESDKNKYFSALLIDEFQDANLFQWDLTCLIAKGSASITIVGDPDQSIFSFQGASSNLLDIMKKQLSDVRTVVLTQNYRSSQEIVDAASAMIREDSHFLGDEQMPVGLFTGPKPIFKKSLDSTSETVWVANTIHHLTHKENVEPSSIAVLVRTNGRKDSVAAGLRQRGIEVAIYGPLSLLKSPYIRPLYSFLKFIQNFEQDIQLLYMLRNPNKILSPKQISEAQSFSRSRGLPLWEALQQNQLWLRQPTTRVNKSKKPHGPPDLDQFISVINKSADIIHSNVHDSESLVEGLQLVSQYLSWPTRYGDKAHVKQQELFDLITSIAPLLKDESTSLSSSLLAHTRLQDIAAKPGEVVVSTIHNAKGRLQHCLRRLGLRPRPRGSCFAGECWERRRNDSSAARGAAGSGAEPQPPEAPYRM</sequence>
<dbReference type="GO" id="GO:0016787">
    <property type="term" value="F:hydrolase activity"/>
    <property type="evidence" value="ECO:0007669"/>
    <property type="project" value="UniProtKB-UniRule"/>
</dbReference>
<dbReference type="PANTHER" id="PTHR11070">
    <property type="entry name" value="UVRD / RECB / PCRA DNA HELICASE FAMILY MEMBER"/>
    <property type="match status" value="1"/>
</dbReference>
<keyword evidence="4 10" id="KW-0347">Helicase</keyword>
<evidence type="ECO:0000256" key="11">
    <source>
        <dbReference type="SAM" id="MobiDB-lite"/>
    </source>
</evidence>
<protein>
    <recommendedName>
        <fullName evidence="8">DNA 3'-5' helicase</fullName>
        <ecNumber evidence="8">5.6.2.4</ecNumber>
    </recommendedName>
</protein>
<dbReference type="AlphaFoldDB" id="A0A167BZ03"/>
<evidence type="ECO:0000256" key="4">
    <source>
        <dbReference type="ARBA" id="ARBA00022806"/>
    </source>
</evidence>
<dbReference type="Gene3D" id="3.40.50.300">
    <property type="entry name" value="P-loop containing nucleotide triphosphate hydrolases"/>
    <property type="match status" value="2"/>
</dbReference>
<dbReference type="GO" id="GO:0005524">
    <property type="term" value="F:ATP binding"/>
    <property type="evidence" value="ECO:0007669"/>
    <property type="project" value="UniProtKB-UniRule"/>
</dbReference>
<reference evidence="14 15" key="1">
    <citation type="submission" date="2016-02" db="EMBL/GenBank/DDBJ databases">
        <title>Complete genome sequence and transcriptome regulation of the pentose utilising yeast Sugiyamaella lignohabitans.</title>
        <authorList>
            <person name="Bellasio M."/>
            <person name="Peymann A."/>
            <person name="Valli M."/>
            <person name="Sipitzky M."/>
            <person name="Graf A."/>
            <person name="Sauer M."/>
            <person name="Marx H."/>
            <person name="Mattanovich D."/>
        </authorList>
    </citation>
    <scope>NUCLEOTIDE SEQUENCE [LARGE SCALE GENOMIC DNA]</scope>
    <source>
        <strain evidence="14 15">CBS 10342</strain>
    </source>
</reference>
<evidence type="ECO:0000256" key="7">
    <source>
        <dbReference type="ARBA" id="ARBA00034617"/>
    </source>
</evidence>
<dbReference type="EC" id="5.6.2.4" evidence="8"/>
<evidence type="ECO:0000313" key="15">
    <source>
        <dbReference type="Proteomes" id="UP000189580"/>
    </source>
</evidence>